<reference evidence="2" key="1">
    <citation type="submission" date="2024-07" db="EMBL/GenBank/DDBJ databases">
        <title>Two chromosome-level genome assemblies of Korean endemic species Abeliophyllum distichum and Forsythia ovata (Oleaceae).</title>
        <authorList>
            <person name="Jang H."/>
        </authorList>
    </citation>
    <scope>NUCLEOTIDE SEQUENCE [LARGE SCALE GENOMIC DNA]</scope>
</reference>
<dbReference type="AlphaFoldDB" id="A0ABD1NS35"/>
<evidence type="ECO:0000313" key="1">
    <source>
        <dbReference type="EMBL" id="KAL2454430.1"/>
    </source>
</evidence>
<evidence type="ECO:0000313" key="2">
    <source>
        <dbReference type="Proteomes" id="UP001604336"/>
    </source>
</evidence>
<name>A0ABD1NS35_9LAMI</name>
<proteinExistence type="predicted"/>
<sequence length="106" mass="12300">MIVFLDLCALDDLATELVKVRENISKLVAKIESRVVVDEREFVDDGPEDRGMWEKLHFLWRRLKDLWSEGTVPGTLGREATQWSSICRRLGGQKTHLQFLKDPTLF</sequence>
<dbReference type="EMBL" id="JBFOLK010000374">
    <property type="protein sequence ID" value="KAL2454430.1"/>
    <property type="molecule type" value="Genomic_DNA"/>
</dbReference>
<protein>
    <submittedName>
        <fullName evidence="1">CSC1-like protein</fullName>
    </submittedName>
</protein>
<keyword evidence="2" id="KW-1185">Reference proteome</keyword>
<comment type="caution">
    <text evidence="1">The sequence shown here is derived from an EMBL/GenBank/DDBJ whole genome shotgun (WGS) entry which is preliminary data.</text>
</comment>
<dbReference type="Proteomes" id="UP001604336">
    <property type="component" value="Unassembled WGS sequence"/>
</dbReference>
<accession>A0ABD1NS35</accession>
<organism evidence="1 2">
    <name type="scientific">Abeliophyllum distichum</name>
    <dbReference type="NCBI Taxonomy" id="126358"/>
    <lineage>
        <taxon>Eukaryota</taxon>
        <taxon>Viridiplantae</taxon>
        <taxon>Streptophyta</taxon>
        <taxon>Embryophyta</taxon>
        <taxon>Tracheophyta</taxon>
        <taxon>Spermatophyta</taxon>
        <taxon>Magnoliopsida</taxon>
        <taxon>eudicotyledons</taxon>
        <taxon>Gunneridae</taxon>
        <taxon>Pentapetalae</taxon>
        <taxon>asterids</taxon>
        <taxon>lamiids</taxon>
        <taxon>Lamiales</taxon>
        <taxon>Oleaceae</taxon>
        <taxon>Forsythieae</taxon>
        <taxon>Abeliophyllum</taxon>
    </lineage>
</organism>
<gene>
    <name evidence="1" type="ORF">Adt_48067</name>
</gene>